<gene>
    <name evidence="1" type="ORF">CDL10_09020</name>
</gene>
<dbReference type="PANTHER" id="PTHR38471">
    <property type="entry name" value="FOUR HELIX BUNDLE PROTEIN"/>
    <property type="match status" value="1"/>
</dbReference>
<protein>
    <submittedName>
        <fullName evidence="1">Four helix bundle protein</fullName>
    </submittedName>
</protein>
<dbReference type="Proteomes" id="UP000231960">
    <property type="component" value="Unassembled WGS sequence"/>
</dbReference>
<dbReference type="Pfam" id="PF05635">
    <property type="entry name" value="23S_rRNA_IVP"/>
    <property type="match status" value="1"/>
</dbReference>
<evidence type="ECO:0000313" key="1">
    <source>
        <dbReference type="EMBL" id="PJR04663.1"/>
    </source>
</evidence>
<dbReference type="PANTHER" id="PTHR38471:SF2">
    <property type="entry name" value="FOUR HELIX BUNDLE PROTEIN"/>
    <property type="match status" value="1"/>
</dbReference>
<dbReference type="NCBIfam" id="TIGR02436">
    <property type="entry name" value="four helix bundle protein"/>
    <property type="match status" value="1"/>
</dbReference>
<dbReference type="EMBL" id="NIPO01000001">
    <property type="protein sequence ID" value="PJR04663.1"/>
    <property type="molecule type" value="Genomic_DNA"/>
</dbReference>
<dbReference type="PIRSF" id="PIRSF035652">
    <property type="entry name" value="CHP02436"/>
    <property type="match status" value="1"/>
</dbReference>
<evidence type="ECO:0000313" key="2">
    <source>
        <dbReference type="Proteomes" id="UP000231960"/>
    </source>
</evidence>
<dbReference type="SUPFAM" id="SSF158446">
    <property type="entry name" value="IVS-encoded protein-like"/>
    <property type="match status" value="1"/>
</dbReference>
<dbReference type="RefSeq" id="WP_100678221.1">
    <property type="nucleotide sequence ID" value="NZ_NIPO01000001.1"/>
</dbReference>
<dbReference type="AlphaFoldDB" id="A0A2M9R7I2"/>
<comment type="caution">
    <text evidence="1">The sequence shown here is derived from an EMBL/GenBank/DDBJ whole genome shotgun (WGS) entry which is preliminary data.</text>
</comment>
<dbReference type="OrthoDB" id="285993at2"/>
<dbReference type="InterPro" id="IPR036583">
    <property type="entry name" value="23S_rRNA_IVS_sf"/>
</dbReference>
<dbReference type="InterPro" id="IPR012657">
    <property type="entry name" value="23S_rRNA-intervening_sequence"/>
</dbReference>
<name>A0A2M9R7I2_9FLAO</name>
<proteinExistence type="predicted"/>
<dbReference type="Gene3D" id="1.20.1440.60">
    <property type="entry name" value="23S rRNA-intervening sequence"/>
    <property type="match status" value="1"/>
</dbReference>
<accession>A0A2M9R7I2</accession>
<reference evidence="1 2" key="1">
    <citation type="submission" date="2017-06" db="EMBL/GenBank/DDBJ databases">
        <title>Description of Avrilella dinanensis gen. nov. sp. nov.</title>
        <authorList>
            <person name="Leyer C."/>
            <person name="Sassi M."/>
            <person name="Minet J."/>
            <person name="Kayal S."/>
            <person name="Cattoir V."/>
        </authorList>
    </citation>
    <scope>NUCLEOTIDE SEQUENCE [LARGE SCALE GENOMIC DNA]</scope>
    <source>
        <strain evidence="1 2">UR159</strain>
    </source>
</reference>
<organism evidence="1 2">
    <name type="scientific">Avrilella dinanensis</name>
    <dbReference type="NCBI Taxonomy" id="2008672"/>
    <lineage>
        <taxon>Bacteria</taxon>
        <taxon>Pseudomonadati</taxon>
        <taxon>Bacteroidota</taxon>
        <taxon>Flavobacteriia</taxon>
        <taxon>Flavobacteriales</taxon>
        <taxon>Flavobacteriaceae</taxon>
        <taxon>Avrilella</taxon>
    </lineage>
</organism>
<keyword evidence="2" id="KW-1185">Reference proteome</keyword>
<sequence>MNFTNSPKYQNNPVLKETFELALMIVNYTELLEKNHKFVIAKQLTGTSIGANVKEAQNAESKADFIHKMKIALKEADETEYWLFICENLESYPNPVGLLEKLNGVLKLLNKIISSSKQN</sequence>